<sequence>MQGCMLIHGFTGSPHEVRPLAEHFKQHTEWLIHTPTLPGHGEGESLRGVEWRDWIAYAEQECEQFARQCSELYLVGFSMGSLIAAYLANRFPARKLVLLSPAVYAPNPQQMLKDVADILREGWEDNEAILANLERYKAKITQTPLRAVIQFRKLVRTLTPEIDQLDLPVLIIHGQKDDLADPRSADYVYQRVKSPCKEIVWLEKSKHVICHDCEQELVINKVSQFFDIPTTDGTGSKVGMGRSR</sequence>
<dbReference type="Proteomes" id="UP001232445">
    <property type="component" value="Unassembled WGS sequence"/>
</dbReference>
<comment type="caution">
    <text evidence="3">The sequence shown here is derived from an EMBL/GenBank/DDBJ whole genome shotgun (WGS) entry which is preliminary data.</text>
</comment>
<dbReference type="Pfam" id="PF12146">
    <property type="entry name" value="Hydrolase_4"/>
    <property type="match status" value="1"/>
</dbReference>
<dbReference type="RefSeq" id="WP_307336717.1">
    <property type="nucleotide sequence ID" value="NZ_JAUSUQ010000003.1"/>
</dbReference>
<evidence type="ECO:0000259" key="2">
    <source>
        <dbReference type="Pfam" id="PF12146"/>
    </source>
</evidence>
<evidence type="ECO:0000313" key="4">
    <source>
        <dbReference type="Proteomes" id="UP001232445"/>
    </source>
</evidence>
<dbReference type="Gene3D" id="3.40.50.1820">
    <property type="entry name" value="alpha/beta hydrolase"/>
    <property type="match status" value="1"/>
</dbReference>
<organism evidence="3 4">
    <name type="scientific">Caldalkalibacillus uzonensis</name>
    <dbReference type="NCBI Taxonomy" id="353224"/>
    <lineage>
        <taxon>Bacteria</taxon>
        <taxon>Bacillati</taxon>
        <taxon>Bacillota</taxon>
        <taxon>Bacilli</taxon>
        <taxon>Bacillales</taxon>
        <taxon>Bacillaceae</taxon>
        <taxon>Caldalkalibacillus</taxon>
    </lineage>
</organism>
<proteinExistence type="predicted"/>
<dbReference type="InterPro" id="IPR029058">
    <property type="entry name" value="AB_hydrolase_fold"/>
</dbReference>
<name>A0ABU0CPS5_9BACI</name>
<evidence type="ECO:0000256" key="1">
    <source>
        <dbReference type="ARBA" id="ARBA00022801"/>
    </source>
</evidence>
<dbReference type="PANTHER" id="PTHR43798">
    <property type="entry name" value="MONOACYLGLYCEROL LIPASE"/>
    <property type="match status" value="1"/>
</dbReference>
<dbReference type="InterPro" id="IPR022742">
    <property type="entry name" value="Hydrolase_4"/>
</dbReference>
<keyword evidence="1" id="KW-0378">Hydrolase</keyword>
<feature type="domain" description="Serine aminopeptidase S33" evidence="2">
    <location>
        <begin position="4"/>
        <end position="213"/>
    </location>
</feature>
<dbReference type="EMBL" id="JAUSUQ010000003">
    <property type="protein sequence ID" value="MDQ0338423.1"/>
    <property type="molecule type" value="Genomic_DNA"/>
</dbReference>
<protein>
    <submittedName>
        <fullName evidence="3">Esterase/lipase</fullName>
    </submittedName>
</protein>
<reference evidence="3 4" key="1">
    <citation type="submission" date="2023-07" db="EMBL/GenBank/DDBJ databases">
        <title>Genomic Encyclopedia of Type Strains, Phase IV (KMG-IV): sequencing the most valuable type-strain genomes for metagenomic binning, comparative biology and taxonomic classification.</title>
        <authorList>
            <person name="Goeker M."/>
        </authorList>
    </citation>
    <scope>NUCLEOTIDE SEQUENCE [LARGE SCALE GENOMIC DNA]</scope>
    <source>
        <strain evidence="3 4">DSM 17740</strain>
    </source>
</reference>
<dbReference type="PIRSF" id="PIRSF017388">
    <property type="entry name" value="Esterase_lipase"/>
    <property type="match status" value="1"/>
</dbReference>
<dbReference type="SUPFAM" id="SSF53474">
    <property type="entry name" value="alpha/beta-Hydrolases"/>
    <property type="match status" value="1"/>
</dbReference>
<evidence type="ECO:0000313" key="3">
    <source>
        <dbReference type="EMBL" id="MDQ0338423.1"/>
    </source>
</evidence>
<dbReference type="PANTHER" id="PTHR43798:SF31">
    <property type="entry name" value="AB HYDROLASE SUPERFAMILY PROTEIN YCLE"/>
    <property type="match status" value="1"/>
</dbReference>
<dbReference type="InterPro" id="IPR050266">
    <property type="entry name" value="AB_hydrolase_sf"/>
</dbReference>
<keyword evidence="4" id="KW-1185">Reference proteome</keyword>
<accession>A0ABU0CPS5</accession>
<dbReference type="InterPro" id="IPR012354">
    <property type="entry name" value="Esterase_lipase"/>
</dbReference>
<gene>
    <name evidence="3" type="ORF">J2S00_001207</name>
</gene>